<feature type="region of interest" description="Disordered" evidence="1">
    <location>
        <begin position="38"/>
        <end position="62"/>
    </location>
</feature>
<dbReference type="EMBL" id="JADYXP020000032">
    <property type="protein sequence ID" value="KAL0098862.1"/>
    <property type="molecule type" value="Genomic_DNA"/>
</dbReference>
<sequence>MLVDKINLTETLKISIRIKDTKAPGFYIFNSYTNLYNDDGDTYDDDDDNDDDDDYFDDYGDDYGDDIMKAPVTLASRKT</sequence>
<evidence type="ECO:0000313" key="2">
    <source>
        <dbReference type="EMBL" id="KAL0098862.1"/>
    </source>
</evidence>
<dbReference type="AlphaFoldDB" id="A0AAW2EB20"/>
<accession>A0AAW2EB20</accession>
<organism evidence="2 3">
    <name type="scientific">Cardiocondyla obscurior</name>
    <dbReference type="NCBI Taxonomy" id="286306"/>
    <lineage>
        <taxon>Eukaryota</taxon>
        <taxon>Metazoa</taxon>
        <taxon>Ecdysozoa</taxon>
        <taxon>Arthropoda</taxon>
        <taxon>Hexapoda</taxon>
        <taxon>Insecta</taxon>
        <taxon>Pterygota</taxon>
        <taxon>Neoptera</taxon>
        <taxon>Endopterygota</taxon>
        <taxon>Hymenoptera</taxon>
        <taxon>Apocrita</taxon>
        <taxon>Aculeata</taxon>
        <taxon>Formicoidea</taxon>
        <taxon>Formicidae</taxon>
        <taxon>Myrmicinae</taxon>
        <taxon>Cardiocondyla</taxon>
    </lineage>
</organism>
<name>A0AAW2EB20_9HYME</name>
<evidence type="ECO:0000313" key="3">
    <source>
        <dbReference type="Proteomes" id="UP001430953"/>
    </source>
</evidence>
<proteinExistence type="predicted"/>
<gene>
    <name evidence="2" type="ORF">PUN28_020849</name>
</gene>
<reference evidence="2 3" key="1">
    <citation type="submission" date="2023-03" db="EMBL/GenBank/DDBJ databases">
        <title>High recombination rates correlate with genetic variation in Cardiocondyla obscurior ants.</title>
        <authorList>
            <person name="Errbii M."/>
        </authorList>
    </citation>
    <scope>NUCLEOTIDE SEQUENCE [LARGE SCALE GENOMIC DNA]</scope>
    <source>
        <strain evidence="2">Alpha-2009</strain>
        <tissue evidence="2">Whole body</tissue>
    </source>
</reference>
<evidence type="ECO:0000256" key="1">
    <source>
        <dbReference type="SAM" id="MobiDB-lite"/>
    </source>
</evidence>
<dbReference type="Proteomes" id="UP001430953">
    <property type="component" value="Unassembled WGS sequence"/>
</dbReference>
<protein>
    <submittedName>
        <fullName evidence="2">Uncharacterized protein</fullName>
    </submittedName>
</protein>
<comment type="caution">
    <text evidence="2">The sequence shown here is derived from an EMBL/GenBank/DDBJ whole genome shotgun (WGS) entry which is preliminary data.</text>
</comment>
<keyword evidence="3" id="KW-1185">Reference proteome</keyword>